<protein>
    <submittedName>
        <fullName evidence="1">Ferritin-like domain-containing protein</fullName>
    </submittedName>
</protein>
<dbReference type="RefSeq" id="WP_202094968.1">
    <property type="nucleotide sequence ID" value="NZ_CP061035.1"/>
</dbReference>
<sequence length="173" mass="18831">MGLFTKDIATFDDLFLHQLQDVYYAENQITKALPKMIEKATDGGLKAGFQTHLSETEGQIKRLEQVFDLLGEKAKAVTCPAIDGIIKEANEVAGEISDKAVLDAALIAAAQAVEHYEITRYGTLVTWAEQLGRSDIAGILQQTLDEEYATDDKLTAMAKSKLNAKAEAVTEPA</sequence>
<dbReference type="Pfam" id="PF05974">
    <property type="entry name" value="DUF892"/>
    <property type="match status" value="1"/>
</dbReference>
<dbReference type="InterPro" id="IPR047114">
    <property type="entry name" value="YciF"/>
</dbReference>
<accession>A0A974S5F6</accession>
<dbReference type="EMBL" id="CP061035">
    <property type="protein sequence ID" value="QQV78040.1"/>
    <property type="molecule type" value="Genomic_DNA"/>
</dbReference>
<dbReference type="Proteomes" id="UP000595894">
    <property type="component" value="Chromosome"/>
</dbReference>
<dbReference type="InterPro" id="IPR010287">
    <property type="entry name" value="DUF892_YciF-like"/>
</dbReference>
<evidence type="ECO:0000313" key="2">
    <source>
        <dbReference type="Proteomes" id="UP000595894"/>
    </source>
</evidence>
<keyword evidence="2" id="KW-1185">Reference proteome</keyword>
<dbReference type="InterPro" id="IPR009078">
    <property type="entry name" value="Ferritin-like_SF"/>
</dbReference>
<dbReference type="SUPFAM" id="SSF47240">
    <property type="entry name" value="Ferritin-like"/>
    <property type="match status" value="1"/>
</dbReference>
<dbReference type="AlphaFoldDB" id="A0A974S5F6"/>
<dbReference type="CDD" id="cd07909">
    <property type="entry name" value="YciF"/>
    <property type="match status" value="1"/>
</dbReference>
<evidence type="ECO:0000313" key="1">
    <source>
        <dbReference type="EMBL" id="QQV78040.1"/>
    </source>
</evidence>
<dbReference type="InterPro" id="IPR012347">
    <property type="entry name" value="Ferritin-like"/>
</dbReference>
<dbReference type="PANTHER" id="PTHR30565">
    <property type="entry name" value="PROTEIN YCIF"/>
    <property type="match status" value="1"/>
</dbReference>
<organism evidence="1 2">
    <name type="scientific">Sphingomonas aliaeris</name>
    <dbReference type="NCBI Taxonomy" id="2759526"/>
    <lineage>
        <taxon>Bacteria</taxon>
        <taxon>Pseudomonadati</taxon>
        <taxon>Pseudomonadota</taxon>
        <taxon>Alphaproteobacteria</taxon>
        <taxon>Sphingomonadales</taxon>
        <taxon>Sphingomonadaceae</taxon>
        <taxon>Sphingomonas</taxon>
    </lineage>
</organism>
<dbReference type="PANTHER" id="PTHR30565:SF9">
    <property type="entry name" value="PROTEIN YCIF"/>
    <property type="match status" value="1"/>
</dbReference>
<reference evidence="2" key="1">
    <citation type="submission" date="2020-09" db="EMBL/GenBank/DDBJ databases">
        <title>Sphingomonas sp., a new species isolated from pork steak.</title>
        <authorList>
            <person name="Heidler von Heilborn D."/>
        </authorList>
    </citation>
    <scope>NUCLEOTIDE SEQUENCE [LARGE SCALE GENOMIC DNA]</scope>
</reference>
<dbReference type="Gene3D" id="1.20.1260.10">
    <property type="match status" value="1"/>
</dbReference>
<gene>
    <name evidence="1" type="ORF">H5J25_04675</name>
</gene>
<proteinExistence type="predicted"/>
<name>A0A974S5F6_9SPHN</name>
<dbReference type="KEGG" id="sari:H5J25_04675"/>